<protein>
    <submittedName>
        <fullName evidence="2">Putative transcriptional regulator</fullName>
    </submittedName>
</protein>
<proteinExistence type="inferred from homology"/>
<dbReference type="PANTHER" id="PTHR30327:SF1">
    <property type="entry name" value="UPF0301 PROTEIN YQGE"/>
    <property type="match status" value="1"/>
</dbReference>
<evidence type="ECO:0000313" key="2">
    <source>
        <dbReference type="EMBL" id="SOD12980.1"/>
    </source>
</evidence>
<dbReference type="PANTHER" id="PTHR30327">
    <property type="entry name" value="UNCHARACTERIZED PROTEIN YQGE"/>
    <property type="match status" value="1"/>
</dbReference>
<dbReference type="AlphaFoldDB" id="A0A285ZTK4"/>
<reference evidence="3" key="1">
    <citation type="submission" date="2017-09" db="EMBL/GenBank/DDBJ databases">
        <authorList>
            <person name="Varghese N."/>
            <person name="Submissions S."/>
        </authorList>
    </citation>
    <scope>NUCLEOTIDE SEQUENCE [LARGE SCALE GENOMIC DNA]</scope>
    <source>
        <strain evidence="3">CGMCC 1.12803</strain>
    </source>
</reference>
<accession>A0A285ZTK4</accession>
<dbReference type="Proteomes" id="UP000219281">
    <property type="component" value="Unassembled WGS sequence"/>
</dbReference>
<sequence length="187" mass="21091">MLSLLNPSAGKLLISEPFLADPNFKRSVILLTEYGEDGSIGFILNQPSNLVVKDLIPDLWMADLPVFIGGPVEIDTIHFVHRCYDKLGGGEEITDGIYWGGDFETLKLLINNNSIQEDEVKFFLGYSGWGFNQLEDELATNTWIVSDQYHPDTIFSNNEEELWKEVIINLGPKYAHVSNFPIDPNLN</sequence>
<dbReference type="OrthoDB" id="9807486at2"/>
<dbReference type="GO" id="GO:0005829">
    <property type="term" value="C:cytosol"/>
    <property type="evidence" value="ECO:0007669"/>
    <property type="project" value="TreeGrafter"/>
</dbReference>
<keyword evidence="3" id="KW-1185">Reference proteome</keyword>
<dbReference type="RefSeq" id="WP_097129220.1">
    <property type="nucleotide sequence ID" value="NZ_OCMT01000001.1"/>
</dbReference>
<dbReference type="SUPFAM" id="SSF143456">
    <property type="entry name" value="VC0467-like"/>
    <property type="match status" value="1"/>
</dbReference>
<dbReference type="InterPro" id="IPR003774">
    <property type="entry name" value="AlgH-like"/>
</dbReference>
<gene>
    <name evidence="2" type="ORF">SAMN06297358_0946</name>
</gene>
<name>A0A285ZTK4_9SPHI</name>
<evidence type="ECO:0000256" key="1">
    <source>
        <dbReference type="ARBA" id="ARBA00009600"/>
    </source>
</evidence>
<dbReference type="Pfam" id="PF02622">
    <property type="entry name" value="DUF179"/>
    <property type="match status" value="1"/>
</dbReference>
<evidence type="ECO:0000313" key="3">
    <source>
        <dbReference type="Proteomes" id="UP000219281"/>
    </source>
</evidence>
<dbReference type="Gene3D" id="3.40.1740.10">
    <property type="entry name" value="VC0467-like"/>
    <property type="match status" value="1"/>
</dbReference>
<organism evidence="2 3">
    <name type="scientific">Pedobacter xixiisoli</name>
    <dbReference type="NCBI Taxonomy" id="1476464"/>
    <lineage>
        <taxon>Bacteria</taxon>
        <taxon>Pseudomonadati</taxon>
        <taxon>Bacteroidota</taxon>
        <taxon>Sphingobacteriia</taxon>
        <taxon>Sphingobacteriales</taxon>
        <taxon>Sphingobacteriaceae</taxon>
        <taxon>Pedobacter</taxon>
    </lineage>
</organism>
<dbReference type="EMBL" id="OCMT01000001">
    <property type="protein sequence ID" value="SOD12980.1"/>
    <property type="molecule type" value="Genomic_DNA"/>
</dbReference>
<comment type="similarity">
    <text evidence="1">Belongs to the UPF0301 (AlgH) family.</text>
</comment>